<sequence>MTFLPTGEQRAFARSLDAMLTAADTPAAVRAWAGDDPGPGRALWGRLAEAGVCALAVPEEYEGTGLLPVELAHAFVELGRHAVPGPVVETVATTVLLGELARLGDPDPAKRLLPALATGERTATLAIAGAEGVRHSVPYALDADRADTVLVVRGEELWRAPGHGQVRGSADPARRLARPAPGGELLAKGPAVAVAAGQARRWAMLATAAQSLGVGLALLDRTVAYARQRSQFGTPIGAFQAVKHRLADTLLALEFARPLLFGAAVTMTPGDLAAAKVTTGEAGYTAARTALQIHGAIGYTEEPALSLWLRKARPLRDAWGDPAACRAAVLGAYS</sequence>
<dbReference type="GO" id="GO:0016491">
    <property type="term" value="F:oxidoreductase activity"/>
    <property type="evidence" value="ECO:0007669"/>
    <property type="project" value="UniProtKB-KW"/>
</dbReference>
<comment type="caution">
    <text evidence="8">The sequence shown here is derived from an EMBL/GenBank/DDBJ whole genome shotgun (WGS) entry which is preliminary data.</text>
</comment>
<keyword evidence="9" id="KW-1185">Reference proteome</keyword>
<comment type="similarity">
    <text evidence="2">Belongs to the acyl-CoA dehydrogenase family.</text>
</comment>
<protein>
    <submittedName>
        <fullName evidence="8">Acyl-CoA dehydrogenase family protein</fullName>
        <ecNumber evidence="8">1.-.-.-</ecNumber>
    </submittedName>
</protein>
<evidence type="ECO:0000256" key="3">
    <source>
        <dbReference type="ARBA" id="ARBA00022630"/>
    </source>
</evidence>
<dbReference type="Gene3D" id="1.20.140.10">
    <property type="entry name" value="Butyryl-CoA Dehydrogenase, subunit A, domain 3"/>
    <property type="match status" value="1"/>
</dbReference>
<dbReference type="Gene3D" id="1.10.540.10">
    <property type="entry name" value="Acyl-CoA dehydrogenase/oxidase, N-terminal domain"/>
    <property type="match status" value="1"/>
</dbReference>
<evidence type="ECO:0000256" key="2">
    <source>
        <dbReference type="ARBA" id="ARBA00009347"/>
    </source>
</evidence>
<reference evidence="8 9" key="1">
    <citation type="submission" date="2024-10" db="EMBL/GenBank/DDBJ databases">
        <title>The Natural Products Discovery Center: Release of the First 8490 Sequenced Strains for Exploring Actinobacteria Biosynthetic Diversity.</title>
        <authorList>
            <person name="Kalkreuter E."/>
            <person name="Kautsar S.A."/>
            <person name="Yang D."/>
            <person name="Bader C.D."/>
            <person name="Teijaro C.N."/>
            <person name="Fluegel L."/>
            <person name="Davis C.M."/>
            <person name="Simpson J.R."/>
            <person name="Lauterbach L."/>
            <person name="Steele A.D."/>
            <person name="Gui C."/>
            <person name="Meng S."/>
            <person name="Li G."/>
            <person name="Viehrig K."/>
            <person name="Ye F."/>
            <person name="Su P."/>
            <person name="Kiefer A.F."/>
            <person name="Nichols A."/>
            <person name="Cepeda A.J."/>
            <person name="Yan W."/>
            <person name="Fan B."/>
            <person name="Jiang Y."/>
            <person name="Adhikari A."/>
            <person name="Zheng C.-J."/>
            <person name="Schuster L."/>
            <person name="Cowan T.M."/>
            <person name="Smanski M.J."/>
            <person name="Chevrette M.G."/>
            <person name="De Carvalho L.P.S."/>
            <person name="Shen B."/>
        </authorList>
    </citation>
    <scope>NUCLEOTIDE SEQUENCE [LARGE SCALE GENOMIC DNA]</scope>
    <source>
        <strain evidence="8 9">NPDC012605</strain>
    </source>
</reference>
<dbReference type="InterPro" id="IPR009075">
    <property type="entry name" value="AcylCo_DH/oxidase_C"/>
</dbReference>
<dbReference type="PANTHER" id="PTHR43884:SF20">
    <property type="entry name" value="ACYL-COA DEHYDROGENASE FADE28"/>
    <property type="match status" value="1"/>
</dbReference>
<keyword evidence="5 8" id="KW-0560">Oxidoreductase</keyword>
<dbReference type="InterPro" id="IPR036250">
    <property type="entry name" value="AcylCo_DH-like_C"/>
</dbReference>
<dbReference type="Pfam" id="PF00441">
    <property type="entry name" value="Acyl-CoA_dh_1"/>
    <property type="match status" value="1"/>
</dbReference>
<evidence type="ECO:0000313" key="8">
    <source>
        <dbReference type="EMBL" id="MFF5916958.1"/>
    </source>
</evidence>
<evidence type="ECO:0000313" key="9">
    <source>
        <dbReference type="Proteomes" id="UP001602370"/>
    </source>
</evidence>
<dbReference type="PANTHER" id="PTHR43884">
    <property type="entry name" value="ACYL-COA DEHYDROGENASE"/>
    <property type="match status" value="1"/>
</dbReference>
<dbReference type="InterPro" id="IPR009100">
    <property type="entry name" value="AcylCoA_DH/oxidase_NM_dom_sf"/>
</dbReference>
<dbReference type="SUPFAM" id="SSF56645">
    <property type="entry name" value="Acyl-CoA dehydrogenase NM domain-like"/>
    <property type="match status" value="1"/>
</dbReference>
<accession>A0ABW6XHK4</accession>
<dbReference type="EC" id="1.-.-.-" evidence="8"/>
<dbReference type="SUPFAM" id="SSF47203">
    <property type="entry name" value="Acyl-CoA dehydrogenase C-terminal domain-like"/>
    <property type="match status" value="1"/>
</dbReference>
<gene>
    <name evidence="8" type="ORF">ACFY8C_01245</name>
</gene>
<feature type="domain" description="Acyl-CoA dehydrogenase/oxidase N-terminal" evidence="7">
    <location>
        <begin position="7"/>
        <end position="120"/>
    </location>
</feature>
<proteinExistence type="inferred from homology"/>
<dbReference type="Pfam" id="PF02771">
    <property type="entry name" value="Acyl-CoA_dh_N"/>
    <property type="match status" value="1"/>
</dbReference>
<dbReference type="RefSeq" id="WP_030314647.1">
    <property type="nucleotide sequence ID" value="NZ_JBIBDZ010000001.1"/>
</dbReference>
<comment type="cofactor">
    <cofactor evidence="1">
        <name>FAD</name>
        <dbReference type="ChEBI" id="CHEBI:57692"/>
    </cofactor>
</comment>
<name>A0ABW6XHK4_9ACTN</name>
<keyword evidence="3" id="KW-0285">Flavoprotein</keyword>
<evidence type="ECO:0000259" key="6">
    <source>
        <dbReference type="Pfam" id="PF00441"/>
    </source>
</evidence>
<evidence type="ECO:0000259" key="7">
    <source>
        <dbReference type="Pfam" id="PF02771"/>
    </source>
</evidence>
<dbReference type="InterPro" id="IPR013786">
    <property type="entry name" value="AcylCoA_DH/ox_N"/>
</dbReference>
<evidence type="ECO:0000256" key="4">
    <source>
        <dbReference type="ARBA" id="ARBA00022827"/>
    </source>
</evidence>
<evidence type="ECO:0000256" key="1">
    <source>
        <dbReference type="ARBA" id="ARBA00001974"/>
    </source>
</evidence>
<dbReference type="Proteomes" id="UP001602370">
    <property type="component" value="Unassembled WGS sequence"/>
</dbReference>
<dbReference type="InterPro" id="IPR037069">
    <property type="entry name" value="AcylCoA_DH/ox_N_sf"/>
</dbReference>
<keyword evidence="4" id="KW-0274">FAD</keyword>
<dbReference type="EMBL" id="JBIBDZ010000001">
    <property type="protein sequence ID" value="MFF5916958.1"/>
    <property type="molecule type" value="Genomic_DNA"/>
</dbReference>
<organism evidence="8 9">
    <name type="scientific">Streptomyces flavochromogenes</name>
    <dbReference type="NCBI Taxonomy" id="68199"/>
    <lineage>
        <taxon>Bacteria</taxon>
        <taxon>Bacillati</taxon>
        <taxon>Actinomycetota</taxon>
        <taxon>Actinomycetes</taxon>
        <taxon>Kitasatosporales</taxon>
        <taxon>Streptomycetaceae</taxon>
        <taxon>Streptomyces</taxon>
    </lineage>
</organism>
<feature type="domain" description="Acyl-CoA dehydrogenase/oxidase C-terminal" evidence="6">
    <location>
        <begin position="205"/>
        <end position="316"/>
    </location>
</feature>
<evidence type="ECO:0000256" key="5">
    <source>
        <dbReference type="ARBA" id="ARBA00023002"/>
    </source>
</evidence>